<keyword evidence="2" id="KW-1185">Reference proteome</keyword>
<dbReference type="EMBL" id="VSRR010045221">
    <property type="protein sequence ID" value="MPC77185.1"/>
    <property type="molecule type" value="Genomic_DNA"/>
</dbReference>
<accession>A0A5B7I4X2</accession>
<sequence>MAKTIIKQVQDSTQELDQEMEEVIRLGRFSEGGKRPMKVRMRSQMVVEEIYDKKKEIGR</sequence>
<proteinExistence type="predicted"/>
<dbReference type="AlphaFoldDB" id="A0A5B7I4X2"/>
<reference evidence="1 2" key="1">
    <citation type="submission" date="2019-05" db="EMBL/GenBank/DDBJ databases">
        <title>Another draft genome of Portunus trituberculatus and its Hox gene families provides insights of decapod evolution.</title>
        <authorList>
            <person name="Jeong J.-H."/>
            <person name="Song I."/>
            <person name="Kim S."/>
            <person name="Choi T."/>
            <person name="Kim D."/>
            <person name="Ryu S."/>
            <person name="Kim W."/>
        </authorList>
    </citation>
    <scope>NUCLEOTIDE SEQUENCE [LARGE SCALE GENOMIC DNA]</scope>
    <source>
        <tissue evidence="1">Muscle</tissue>
    </source>
</reference>
<protein>
    <submittedName>
        <fullName evidence="1">Uncharacterized protein</fullName>
    </submittedName>
</protein>
<comment type="caution">
    <text evidence="1">The sequence shown here is derived from an EMBL/GenBank/DDBJ whole genome shotgun (WGS) entry which is preliminary data.</text>
</comment>
<gene>
    <name evidence="1" type="ORF">E2C01_071632</name>
</gene>
<evidence type="ECO:0000313" key="1">
    <source>
        <dbReference type="EMBL" id="MPC77185.1"/>
    </source>
</evidence>
<organism evidence="1 2">
    <name type="scientific">Portunus trituberculatus</name>
    <name type="common">Swimming crab</name>
    <name type="synonym">Neptunus trituberculatus</name>
    <dbReference type="NCBI Taxonomy" id="210409"/>
    <lineage>
        <taxon>Eukaryota</taxon>
        <taxon>Metazoa</taxon>
        <taxon>Ecdysozoa</taxon>
        <taxon>Arthropoda</taxon>
        <taxon>Crustacea</taxon>
        <taxon>Multicrustacea</taxon>
        <taxon>Malacostraca</taxon>
        <taxon>Eumalacostraca</taxon>
        <taxon>Eucarida</taxon>
        <taxon>Decapoda</taxon>
        <taxon>Pleocyemata</taxon>
        <taxon>Brachyura</taxon>
        <taxon>Eubrachyura</taxon>
        <taxon>Portunoidea</taxon>
        <taxon>Portunidae</taxon>
        <taxon>Portuninae</taxon>
        <taxon>Portunus</taxon>
    </lineage>
</organism>
<evidence type="ECO:0000313" key="2">
    <source>
        <dbReference type="Proteomes" id="UP000324222"/>
    </source>
</evidence>
<dbReference type="Proteomes" id="UP000324222">
    <property type="component" value="Unassembled WGS sequence"/>
</dbReference>
<name>A0A5B7I4X2_PORTR</name>